<reference evidence="2 3" key="1">
    <citation type="submission" date="2013-02" db="EMBL/GenBank/DDBJ databases">
        <title>The Genome Sequence of Plasmodium inui San Antonio 1.</title>
        <authorList>
            <consortium name="The Broad Institute Genome Sequencing Platform"/>
            <consortium name="The Broad Institute Genome Sequencing Center for Infectious Disease"/>
            <person name="Neafsey D."/>
            <person name="Cheeseman I."/>
            <person name="Volkman S."/>
            <person name="Adams J."/>
            <person name="Walker B."/>
            <person name="Young S.K."/>
            <person name="Zeng Q."/>
            <person name="Gargeya S."/>
            <person name="Fitzgerald M."/>
            <person name="Haas B."/>
            <person name="Abouelleil A."/>
            <person name="Alvarado L."/>
            <person name="Arachchi H.M."/>
            <person name="Berlin A.M."/>
            <person name="Chapman S.B."/>
            <person name="Dewar J."/>
            <person name="Goldberg J."/>
            <person name="Griggs A."/>
            <person name="Gujja S."/>
            <person name="Hansen M."/>
            <person name="Howarth C."/>
            <person name="Imamovic A."/>
            <person name="Larimer J."/>
            <person name="McCowan C."/>
            <person name="Murphy C."/>
            <person name="Neiman D."/>
            <person name="Pearson M."/>
            <person name="Priest M."/>
            <person name="Roberts A."/>
            <person name="Saif S."/>
            <person name="Shea T."/>
            <person name="Sisk P."/>
            <person name="Sykes S."/>
            <person name="Wortman J."/>
            <person name="Nusbaum C."/>
            <person name="Birren B."/>
        </authorList>
    </citation>
    <scope>NUCLEOTIDE SEQUENCE [LARGE SCALE GENOMIC DNA]</scope>
    <source>
        <strain evidence="2 3">San Antonio 1</strain>
    </source>
</reference>
<organism evidence="2 3">
    <name type="scientific">Plasmodium inui San Antonio 1</name>
    <dbReference type="NCBI Taxonomy" id="1237626"/>
    <lineage>
        <taxon>Eukaryota</taxon>
        <taxon>Sar</taxon>
        <taxon>Alveolata</taxon>
        <taxon>Apicomplexa</taxon>
        <taxon>Aconoidasida</taxon>
        <taxon>Haemosporida</taxon>
        <taxon>Plasmodiidae</taxon>
        <taxon>Plasmodium</taxon>
        <taxon>Plasmodium (Plasmodium)</taxon>
    </lineage>
</organism>
<evidence type="ECO:0000313" key="2">
    <source>
        <dbReference type="EMBL" id="EUD65299.1"/>
    </source>
</evidence>
<feature type="compositionally biased region" description="Basic and acidic residues" evidence="1">
    <location>
        <begin position="1200"/>
        <end position="1217"/>
    </location>
</feature>
<dbReference type="InterPro" id="IPR050851">
    <property type="entry name" value="mRNA_Cap_2O-Ribose_MeTrfase"/>
</dbReference>
<dbReference type="RefSeq" id="XP_008818049.1">
    <property type="nucleotide sequence ID" value="XM_008819827.1"/>
</dbReference>
<accession>W7A838</accession>
<dbReference type="GeneID" id="20039516"/>
<dbReference type="VEuPathDB" id="PlasmoDB:C922_04242"/>
<dbReference type="GO" id="GO:0005634">
    <property type="term" value="C:nucleus"/>
    <property type="evidence" value="ECO:0007669"/>
    <property type="project" value="TreeGrafter"/>
</dbReference>
<evidence type="ECO:0000313" key="3">
    <source>
        <dbReference type="Proteomes" id="UP000030640"/>
    </source>
</evidence>
<feature type="region of interest" description="Disordered" evidence="1">
    <location>
        <begin position="1354"/>
        <end position="1387"/>
    </location>
</feature>
<evidence type="ECO:0000256" key="1">
    <source>
        <dbReference type="SAM" id="MobiDB-lite"/>
    </source>
</evidence>
<name>W7A838_9APIC</name>
<feature type="compositionally biased region" description="Basic residues" evidence="1">
    <location>
        <begin position="1172"/>
        <end position="1184"/>
    </location>
</feature>
<protein>
    <recommendedName>
        <fullName evidence="4">Ribosomal RNA methyltransferase FtsJ domain-containing protein</fullName>
    </recommendedName>
</protein>
<dbReference type="PANTHER" id="PTHR16121:SF2">
    <property type="entry name" value="CAP-SPECIFIC MRNA (NUCLEOSIDE-2'-O-)-METHYLTRANSFERASE 2"/>
    <property type="match status" value="1"/>
</dbReference>
<dbReference type="GO" id="GO:0004483">
    <property type="term" value="F:methyltransferase cap1 activity"/>
    <property type="evidence" value="ECO:0007669"/>
    <property type="project" value="TreeGrafter"/>
</dbReference>
<dbReference type="OrthoDB" id="429597at2759"/>
<dbReference type="PANTHER" id="PTHR16121">
    <property type="entry name" value="CAP-SPECIFIC MRNA (NUCLEOSIDE-2'-O-)-METHYLTRANSFERASE 1-RELATED"/>
    <property type="match status" value="1"/>
</dbReference>
<evidence type="ECO:0008006" key="4">
    <source>
        <dbReference type="Google" id="ProtNLM"/>
    </source>
</evidence>
<feature type="region of interest" description="Disordered" evidence="1">
    <location>
        <begin position="1137"/>
        <end position="1220"/>
    </location>
</feature>
<keyword evidence="3" id="KW-1185">Reference proteome</keyword>
<dbReference type="Proteomes" id="UP000030640">
    <property type="component" value="Unassembled WGS sequence"/>
</dbReference>
<dbReference type="GO" id="GO:0005737">
    <property type="term" value="C:cytoplasm"/>
    <property type="evidence" value="ECO:0007669"/>
    <property type="project" value="TreeGrafter"/>
</dbReference>
<feature type="compositionally biased region" description="Low complexity" evidence="1">
    <location>
        <begin position="1185"/>
        <end position="1198"/>
    </location>
</feature>
<proteinExistence type="predicted"/>
<gene>
    <name evidence="2" type="ORF">C922_04242</name>
</gene>
<dbReference type="EMBL" id="KI965480">
    <property type="protein sequence ID" value="EUD65299.1"/>
    <property type="molecule type" value="Genomic_DNA"/>
</dbReference>
<sequence length="1598" mass="184319">MNHTFTFETNLNDIFAGDDIARSDNSCDYCVKRKRVCRCDSIRRELGSEDAAELPELQERKKYYDEICDKIVDKYKDVVNRFEYDKDIVSYIKRNKINDEIECEDWIYFYELLKERKIVESCIETKPSSEPITLNSFHFDEEANFISSLNYYMKVHKLHHVIHNWMGMSVNPFDEYAPGGEWHAGIGDGGDGSRVSGYGSVSEDTPWNDTMTPLTLEKGKKFHPLYYYLYMQENERWISGLNNSGSIIHPENISHVWNQTVRESNKKVKLFQLITANSVSTDDVMDYCKREETNQQMLERNNHSARIRSISQLVCSLGMVDIGGCFIMKMKLSFDNFLLSIFSILAICFKKLEVYRPSCCHLRNVVFLVGVHFNGITSIFLSSLNNWVQGAQREIAAMVGEGNQLGAVGTEGPQTTHGATISDAPTGGVKEGGSFSRRSIIPRKWIKKSFFREYQKCIHHFVDYLIYYLKKCINVSNTNLMKKNIENTKRMYLSQFFEEHRLVDIRKKDKLLFRLLDDLYFDQGRIIPRVCHAEEAEAGEQSNRADQLHDMDDMDRGDVQREGDKTSRFRHLPYSGAPFSKKELQKLRRSLRLPPQAGRKSGIFFERTGESNEIRSQLTNDLFPNHVENIHKYRKQITALLRRIDFKGDKTLSRKRRGNRIDRVDGTARALFQLDEDLIRKRVFSVDKTLLEKHETEFEGLLKKQAYFTNKNWFRCYLQKEACHFDNPFYLEKELYKDILLFRKHIYYNGCDRGVNSLKQILKRYEPVCSSYVMDGQELCCSVIDCLFVLRNCAHVDLTKDSSLLRSFLVISGDASTGVFSFFSKFGTGCRILLQGWVSQFAAGGSASGSGSRSVEPRDDASLLNVQQLYQRKTPYKHFSEMLKHKLGNKNVCSFVFIDLNTQLFQNYVHVVEKEIKTKSYFVSSLIICFNYLQKGGSLIVHLSTAMTFFTAGLLYVLVCAFDRVDLFLPPSCDDIDLGFYIYCDNFGGNYVYRHYVQFLWEALICNQNLEEKTPGNPINVSVTPGEVSTKRKKGEVYLSVPLSFLMNKHFVCLLKRFNLFYFSHHMNVCMHFLREPKYIYPNRTLIKCLVTHFFRAYVLPHEVGRSFGRVFKSVSIHFDEDGNDLLDSGDDGSDTFGSDELLPTGDDDVGSDSSSVDLSNRGEEVQGGRNNKNKRKQKIRSGSRSRSSGSLRSSCSRDASADERVANEESELDRSSSESNYSLAFEYRNVPSEISVSETAWGDSSWPSGVAPPFDKWESVADSSIAQMGDDVHNMVDPPLQADEDYPSYVQPNEKSSCTRWAQSWKNESVKNSEGEERRGSYGIHPVSDNPAYTVPYRYRVIIPTRRKKVKVISDVNEKKKGDQSKAGGSPNEPNDPSQNIKEEYSRDVSSQLTYSDFVGFRNPTLDTLENYRYWQDSGFKKFLHRTFPIKLPEHKTLNPLFREYIYFLHSLDPFRFSVKKLSQRYFLSQGCIQSIYKEESVKRFLRENQLCDEKTKRISKKEAVLKIKELIYAKKLGYKDIGDFENVQNEDDQFQGHKNTFDVINRQVIQVESISAFPLPDRRDPVPKRVDVDIPVANSANVKIMNWVNPNDKVVF</sequence>
<dbReference type="GO" id="GO:0006370">
    <property type="term" value="P:7-methylguanosine mRNA capping"/>
    <property type="evidence" value="ECO:0007669"/>
    <property type="project" value="TreeGrafter"/>
</dbReference>
<dbReference type="Gene3D" id="3.40.50.12760">
    <property type="match status" value="2"/>
</dbReference>